<evidence type="ECO:0000313" key="1">
    <source>
        <dbReference type="EMBL" id="KII74056.1"/>
    </source>
</evidence>
<dbReference type="EMBL" id="JWZT01000567">
    <property type="protein sequence ID" value="KII74056.1"/>
    <property type="molecule type" value="Genomic_DNA"/>
</dbReference>
<proteinExistence type="predicted"/>
<evidence type="ECO:0000313" key="2">
    <source>
        <dbReference type="Proteomes" id="UP000031668"/>
    </source>
</evidence>
<gene>
    <name evidence="1" type="ORF">RF11_00040</name>
</gene>
<protein>
    <submittedName>
        <fullName evidence="1">Uncharacterized protein</fullName>
    </submittedName>
</protein>
<reference evidence="1 2" key="1">
    <citation type="journal article" date="2014" name="Genome Biol. Evol.">
        <title>The genome of the myxosporean Thelohanellus kitauei shows adaptations to nutrient acquisition within its fish host.</title>
        <authorList>
            <person name="Yang Y."/>
            <person name="Xiong J."/>
            <person name="Zhou Z."/>
            <person name="Huo F."/>
            <person name="Miao W."/>
            <person name="Ran C."/>
            <person name="Liu Y."/>
            <person name="Zhang J."/>
            <person name="Feng J."/>
            <person name="Wang M."/>
            <person name="Wang M."/>
            <person name="Wang L."/>
            <person name="Yao B."/>
        </authorList>
    </citation>
    <scope>NUCLEOTIDE SEQUENCE [LARGE SCALE GENOMIC DNA]</scope>
    <source>
        <strain evidence="1">Wuqing</strain>
    </source>
</reference>
<comment type="caution">
    <text evidence="1">The sequence shown here is derived from an EMBL/GenBank/DDBJ whole genome shotgun (WGS) entry which is preliminary data.</text>
</comment>
<name>A0A0C2N334_THEKT</name>
<dbReference type="Proteomes" id="UP000031668">
    <property type="component" value="Unassembled WGS sequence"/>
</dbReference>
<dbReference type="AlphaFoldDB" id="A0A0C2N334"/>
<keyword evidence="2" id="KW-1185">Reference proteome</keyword>
<sequence length="122" mass="13799">MYVMVLYWIDSIPIIKNPELCEGRSDGPASRGLAIYLIVKIGSKVGGIYNHGAILMQHGLNPIGFVESHVVHYENTFVYTTGKEQFKGLHEVSTKTFFIEWMILCVEECLVTSVPEIRNRPI</sequence>
<accession>A0A0C2N334</accession>
<organism evidence="1 2">
    <name type="scientific">Thelohanellus kitauei</name>
    <name type="common">Myxosporean</name>
    <dbReference type="NCBI Taxonomy" id="669202"/>
    <lineage>
        <taxon>Eukaryota</taxon>
        <taxon>Metazoa</taxon>
        <taxon>Cnidaria</taxon>
        <taxon>Myxozoa</taxon>
        <taxon>Myxosporea</taxon>
        <taxon>Bivalvulida</taxon>
        <taxon>Platysporina</taxon>
        <taxon>Myxobolidae</taxon>
        <taxon>Thelohanellus</taxon>
    </lineage>
</organism>